<reference evidence="1" key="1">
    <citation type="submission" date="2021-05" db="EMBL/GenBank/DDBJ databases">
        <authorList>
            <person name="Scholz U."/>
            <person name="Mascher M."/>
            <person name="Fiebig A."/>
        </authorList>
    </citation>
    <scope>NUCLEOTIDE SEQUENCE [LARGE SCALE GENOMIC DNA]</scope>
</reference>
<dbReference type="Proteomes" id="UP001732700">
    <property type="component" value="Chromosome 3C"/>
</dbReference>
<evidence type="ECO:0000313" key="2">
    <source>
        <dbReference type="Proteomes" id="UP001732700"/>
    </source>
</evidence>
<evidence type="ECO:0000313" key="1">
    <source>
        <dbReference type="EnsemblPlants" id="AVESA.00010b.r2.3CG0455340.1.CDS.1"/>
    </source>
</evidence>
<organism evidence="1 2">
    <name type="scientific">Avena sativa</name>
    <name type="common">Oat</name>
    <dbReference type="NCBI Taxonomy" id="4498"/>
    <lineage>
        <taxon>Eukaryota</taxon>
        <taxon>Viridiplantae</taxon>
        <taxon>Streptophyta</taxon>
        <taxon>Embryophyta</taxon>
        <taxon>Tracheophyta</taxon>
        <taxon>Spermatophyta</taxon>
        <taxon>Magnoliopsida</taxon>
        <taxon>Liliopsida</taxon>
        <taxon>Poales</taxon>
        <taxon>Poaceae</taxon>
        <taxon>BOP clade</taxon>
        <taxon>Pooideae</taxon>
        <taxon>Poodae</taxon>
        <taxon>Poeae</taxon>
        <taxon>Poeae Chloroplast Group 1 (Aveneae type)</taxon>
        <taxon>Aveninae</taxon>
        <taxon>Avena</taxon>
    </lineage>
</organism>
<reference evidence="1" key="2">
    <citation type="submission" date="2025-09" db="UniProtKB">
        <authorList>
            <consortium name="EnsemblPlants"/>
        </authorList>
    </citation>
    <scope>IDENTIFICATION</scope>
</reference>
<dbReference type="EnsemblPlants" id="AVESA.00010b.r2.3CG0455340.1">
    <property type="protein sequence ID" value="AVESA.00010b.r2.3CG0455340.1.CDS.1"/>
    <property type="gene ID" value="AVESA.00010b.r2.3CG0455340"/>
</dbReference>
<protein>
    <submittedName>
        <fullName evidence="1">Uncharacterized protein</fullName>
    </submittedName>
</protein>
<keyword evidence="2" id="KW-1185">Reference proteome</keyword>
<name>A0ACD5VME7_AVESA</name>
<proteinExistence type="predicted"/>
<sequence length="179" mass="19021">MEMKRCTAVILLMLSVEALVAGRLSAAGEEPGARPWKCCDQSWCTKSFPPTCHCEDKVKKCDKNCRRCEKADGSNGAASSGYVCRDTYGKPGPPCPKSAVGGGGKGDQARPWKCCDLPRCTRSSPPTCNCLDKVKKCAKNCERCEKADGASSRFVCKDSYFGSPGSKCSKSVAAGGRGN</sequence>
<accession>A0ACD5VME7</accession>